<dbReference type="NCBIfam" id="NF003977">
    <property type="entry name" value="PRK05470.1-1"/>
    <property type="match status" value="1"/>
</dbReference>
<protein>
    <recommendedName>
        <fullName evidence="5">Fumarate reductase subunit D</fullName>
    </recommendedName>
    <alternativeName>
        <fullName evidence="5">Quinol-fumarate reductase subunit D</fullName>
        <shortName evidence="5">QFR subunit D</shortName>
    </alternativeName>
</protein>
<comment type="similarity">
    <text evidence="5">Belongs to the FrdD family.</text>
</comment>
<keyword evidence="2 5" id="KW-0812">Transmembrane</keyword>
<comment type="caution">
    <text evidence="6">The sequence shown here is derived from an EMBL/GenBank/DDBJ whole genome shotgun (WGS) entry which is preliminary data.</text>
</comment>
<keyword evidence="4 5" id="KW-0472">Membrane</keyword>
<dbReference type="RefSeq" id="WP_390194551.1">
    <property type="nucleotide sequence ID" value="NZ_JBHMEP010000005.1"/>
</dbReference>
<keyword evidence="6" id="KW-0560">Oxidoreductase</keyword>
<comment type="subunit">
    <text evidence="5">Part of an enzyme complex containing four subunits: a flavoprotein (FrdA), an iron-sulfur protein (FrdB), and two hydrophobic anchor proteins (FrdC and FrdD).</text>
</comment>
<dbReference type="PIRSF" id="PIRSF000179">
    <property type="entry name" value="FrdD"/>
    <property type="match status" value="1"/>
</dbReference>
<evidence type="ECO:0000313" key="6">
    <source>
        <dbReference type="EMBL" id="MFB9136442.1"/>
    </source>
</evidence>
<evidence type="ECO:0000256" key="1">
    <source>
        <dbReference type="ARBA" id="ARBA00022475"/>
    </source>
</evidence>
<feature type="transmembrane region" description="Helical" evidence="5">
    <location>
        <begin position="64"/>
        <end position="85"/>
    </location>
</feature>
<evidence type="ECO:0000313" key="7">
    <source>
        <dbReference type="Proteomes" id="UP001589645"/>
    </source>
</evidence>
<dbReference type="InterPro" id="IPR034804">
    <property type="entry name" value="SQR/QFR_C/D"/>
</dbReference>
<feature type="transmembrane region" description="Helical" evidence="5">
    <location>
        <begin position="20"/>
        <end position="44"/>
    </location>
</feature>
<keyword evidence="7" id="KW-1185">Reference proteome</keyword>
<accession>A0ABV5HRA2</accession>
<dbReference type="HAMAP" id="MF_00709">
    <property type="entry name" value="Fumarate_red_D"/>
    <property type="match status" value="1"/>
</dbReference>
<dbReference type="CDD" id="cd00547">
    <property type="entry name" value="QFR_TypeD_subunitD"/>
    <property type="match status" value="1"/>
</dbReference>
<keyword evidence="1 5" id="KW-1003">Cell membrane</keyword>
<evidence type="ECO:0000256" key="3">
    <source>
        <dbReference type="ARBA" id="ARBA00022989"/>
    </source>
</evidence>
<sequence>MSNHNDRVDRNPARSDEPIWWGLFGAGGSWFAMISPVTILVLGILVPLGIIDSEALSYDRVQDFATSIIGALFIIATLALPMWHGMHRVYHGMHDLKLHTGVVGKVLCYGVAGGISLLAVVFIIMLF</sequence>
<dbReference type="Gene3D" id="1.20.1300.10">
    <property type="entry name" value="Fumarate reductase/succinate dehydrogenase, transmembrane subunit"/>
    <property type="match status" value="1"/>
</dbReference>
<name>A0ABV5HRA2_9VIBR</name>
<organism evidence="6 7">
    <name type="scientific">Vibrio olivae</name>
    <dbReference type="NCBI Taxonomy" id="1243002"/>
    <lineage>
        <taxon>Bacteria</taxon>
        <taxon>Pseudomonadati</taxon>
        <taxon>Pseudomonadota</taxon>
        <taxon>Gammaproteobacteria</taxon>
        <taxon>Vibrionales</taxon>
        <taxon>Vibrionaceae</taxon>
        <taxon>Vibrio</taxon>
    </lineage>
</organism>
<keyword evidence="3 5" id="KW-1133">Transmembrane helix</keyword>
<dbReference type="SUPFAM" id="SSF81343">
    <property type="entry name" value="Fumarate reductase respiratory complex transmembrane subunits"/>
    <property type="match status" value="1"/>
</dbReference>
<feature type="transmembrane region" description="Helical" evidence="5">
    <location>
        <begin position="106"/>
        <end position="126"/>
    </location>
</feature>
<dbReference type="Proteomes" id="UP001589645">
    <property type="component" value="Unassembled WGS sequence"/>
</dbReference>
<comment type="subcellular location">
    <subcellularLocation>
        <location evidence="5">Cell membrane</location>
        <topology evidence="5">Multi-pass membrane protein</topology>
    </subcellularLocation>
</comment>
<dbReference type="GO" id="GO:0008177">
    <property type="term" value="F:succinate dehydrogenase (quinone) activity"/>
    <property type="evidence" value="ECO:0007669"/>
    <property type="project" value="UniProtKB-EC"/>
</dbReference>
<evidence type="ECO:0000256" key="4">
    <source>
        <dbReference type="ARBA" id="ARBA00023136"/>
    </source>
</evidence>
<proteinExistence type="inferred from homology"/>
<evidence type="ECO:0000256" key="5">
    <source>
        <dbReference type="HAMAP-Rule" id="MF_00709"/>
    </source>
</evidence>
<comment type="function">
    <text evidence="5">Anchors the catalytic components of the fumarate reductase complex to the cell membrane, binds quinones.</text>
</comment>
<dbReference type="Pfam" id="PF02313">
    <property type="entry name" value="Fumarate_red_D"/>
    <property type="match status" value="1"/>
</dbReference>
<gene>
    <name evidence="5 6" type="primary">frdD</name>
    <name evidence="6" type="ORF">ACFFUV_15830</name>
</gene>
<dbReference type="InterPro" id="IPR003418">
    <property type="entry name" value="Fumarate_red_D"/>
</dbReference>
<evidence type="ECO:0000256" key="2">
    <source>
        <dbReference type="ARBA" id="ARBA00022692"/>
    </source>
</evidence>
<dbReference type="EMBL" id="JBHMEP010000005">
    <property type="protein sequence ID" value="MFB9136442.1"/>
    <property type="molecule type" value="Genomic_DNA"/>
</dbReference>
<reference evidence="6 7" key="1">
    <citation type="submission" date="2024-09" db="EMBL/GenBank/DDBJ databases">
        <authorList>
            <person name="Sun Q."/>
            <person name="Mori K."/>
        </authorList>
    </citation>
    <scope>NUCLEOTIDE SEQUENCE [LARGE SCALE GENOMIC DNA]</scope>
    <source>
        <strain evidence="6 7">CECT 8064</strain>
    </source>
</reference>